<evidence type="ECO:0000259" key="9">
    <source>
        <dbReference type="Pfam" id="PF01618"/>
    </source>
</evidence>
<keyword evidence="3 7" id="KW-0812">Transmembrane</keyword>
<feature type="transmembrane region" description="Helical" evidence="7">
    <location>
        <begin position="166"/>
        <end position="193"/>
    </location>
</feature>
<proteinExistence type="inferred from homology"/>
<keyword evidence="4 7" id="KW-1133">Transmembrane helix</keyword>
<evidence type="ECO:0000256" key="6">
    <source>
        <dbReference type="RuleBase" id="RU004057"/>
    </source>
</evidence>
<keyword evidence="8" id="KW-0732">Signal</keyword>
<name>A0ABP9P2K2_9BACT</name>
<feature type="domain" description="MotA/TolQ/ExbB proton channel" evidence="9">
    <location>
        <begin position="140"/>
        <end position="244"/>
    </location>
</feature>
<dbReference type="PANTHER" id="PTHR30625">
    <property type="entry name" value="PROTEIN TOLQ"/>
    <property type="match status" value="1"/>
</dbReference>
<evidence type="ECO:0000313" key="10">
    <source>
        <dbReference type="EMBL" id="GAA5137601.1"/>
    </source>
</evidence>
<dbReference type="Pfam" id="PF01618">
    <property type="entry name" value="MotA_ExbB"/>
    <property type="match status" value="1"/>
</dbReference>
<sequence length="292" mass="31193">MHTRNNPSMIQTLLRGFVRLSACALLLAGNLMVVAPMHAQEPAAPAAGEAAAPEVHQHTLMDRFREGGWVMYPLTLCSVALVWLTVDLWMRTALKNMAPPGQVSQVQDLFRAGDYVGAYQFAKNNNSYFADVSRVGLSFVGEGQNAVEEALFSELNKTNATIQTRINYLSVLGVCTPMIGLVGTVTGMMSAFATLGTSGVGDPSKLSGAIGEVLVATASGLAVAVPAFMVFYILRNRLQGSMHGLQEIVSSLFRKMPYEHLKDAHVGEEEFYAALPNWVAGGNDGAAVAVAV</sequence>
<reference evidence="11" key="1">
    <citation type="journal article" date="2019" name="Int. J. Syst. Evol. Microbiol.">
        <title>The Global Catalogue of Microorganisms (GCM) 10K type strain sequencing project: providing services to taxonomists for standard genome sequencing and annotation.</title>
        <authorList>
            <consortium name="The Broad Institute Genomics Platform"/>
            <consortium name="The Broad Institute Genome Sequencing Center for Infectious Disease"/>
            <person name="Wu L."/>
            <person name="Ma J."/>
        </authorList>
    </citation>
    <scope>NUCLEOTIDE SEQUENCE [LARGE SCALE GENOMIC DNA]</scope>
    <source>
        <strain evidence="11">JCM 18053</strain>
    </source>
</reference>
<keyword evidence="2" id="KW-1003">Cell membrane</keyword>
<keyword evidence="11" id="KW-1185">Reference proteome</keyword>
<evidence type="ECO:0000256" key="5">
    <source>
        <dbReference type="ARBA" id="ARBA00023136"/>
    </source>
</evidence>
<comment type="caution">
    <text evidence="10">The sequence shown here is derived from an EMBL/GenBank/DDBJ whole genome shotgun (WGS) entry which is preliminary data.</text>
</comment>
<keyword evidence="6" id="KW-0813">Transport</keyword>
<keyword evidence="5 7" id="KW-0472">Membrane</keyword>
<comment type="similarity">
    <text evidence="6">Belongs to the exbB/tolQ family.</text>
</comment>
<evidence type="ECO:0000256" key="3">
    <source>
        <dbReference type="ARBA" id="ARBA00022692"/>
    </source>
</evidence>
<dbReference type="InterPro" id="IPR050790">
    <property type="entry name" value="ExbB/TolQ_transport"/>
</dbReference>
<keyword evidence="6" id="KW-0653">Protein transport</keyword>
<evidence type="ECO:0000256" key="8">
    <source>
        <dbReference type="SAM" id="SignalP"/>
    </source>
</evidence>
<dbReference type="InterPro" id="IPR002898">
    <property type="entry name" value="MotA_ExbB_proton_chnl"/>
</dbReference>
<dbReference type="Proteomes" id="UP001499852">
    <property type="component" value="Unassembled WGS sequence"/>
</dbReference>
<feature type="signal peptide" evidence="8">
    <location>
        <begin position="1"/>
        <end position="39"/>
    </location>
</feature>
<feature type="transmembrane region" description="Helical" evidence="7">
    <location>
        <begin position="70"/>
        <end position="90"/>
    </location>
</feature>
<evidence type="ECO:0000313" key="11">
    <source>
        <dbReference type="Proteomes" id="UP001499852"/>
    </source>
</evidence>
<evidence type="ECO:0000256" key="1">
    <source>
        <dbReference type="ARBA" id="ARBA00004651"/>
    </source>
</evidence>
<dbReference type="EMBL" id="BAABIA010000003">
    <property type="protein sequence ID" value="GAA5137601.1"/>
    <property type="molecule type" value="Genomic_DNA"/>
</dbReference>
<feature type="transmembrane region" description="Helical" evidence="7">
    <location>
        <begin position="213"/>
        <end position="234"/>
    </location>
</feature>
<comment type="subcellular location">
    <subcellularLocation>
        <location evidence="1">Cell membrane</location>
        <topology evidence="1">Multi-pass membrane protein</topology>
    </subcellularLocation>
    <subcellularLocation>
        <location evidence="6">Membrane</location>
        <topology evidence="6">Multi-pass membrane protein</topology>
    </subcellularLocation>
</comment>
<accession>A0ABP9P2K2</accession>
<protein>
    <recommendedName>
        <fullName evidence="9">MotA/TolQ/ExbB proton channel domain-containing protein</fullName>
    </recommendedName>
</protein>
<organism evidence="10 11">
    <name type="scientific">Prosthecobacter algae</name>
    <dbReference type="NCBI Taxonomy" id="1144682"/>
    <lineage>
        <taxon>Bacteria</taxon>
        <taxon>Pseudomonadati</taxon>
        <taxon>Verrucomicrobiota</taxon>
        <taxon>Verrucomicrobiia</taxon>
        <taxon>Verrucomicrobiales</taxon>
        <taxon>Verrucomicrobiaceae</taxon>
        <taxon>Prosthecobacter</taxon>
    </lineage>
</organism>
<evidence type="ECO:0000256" key="4">
    <source>
        <dbReference type="ARBA" id="ARBA00022989"/>
    </source>
</evidence>
<gene>
    <name evidence="10" type="ORF">GCM10023213_14630</name>
</gene>
<evidence type="ECO:0000256" key="7">
    <source>
        <dbReference type="SAM" id="Phobius"/>
    </source>
</evidence>
<feature type="chain" id="PRO_5046415484" description="MotA/TolQ/ExbB proton channel domain-containing protein" evidence="8">
    <location>
        <begin position="40"/>
        <end position="292"/>
    </location>
</feature>
<evidence type="ECO:0000256" key="2">
    <source>
        <dbReference type="ARBA" id="ARBA00022475"/>
    </source>
</evidence>
<dbReference type="PANTHER" id="PTHR30625:SF17">
    <property type="entry name" value="TOLQ-RELATED"/>
    <property type="match status" value="1"/>
</dbReference>